<dbReference type="EMBL" id="CP084930">
    <property type="protein sequence ID" value="USI71667.1"/>
    <property type="molecule type" value="Genomic_DNA"/>
</dbReference>
<dbReference type="InterPro" id="IPR017830">
    <property type="entry name" value="SQase_HpnE"/>
</dbReference>
<dbReference type="Pfam" id="PF01593">
    <property type="entry name" value="Amino_oxidase"/>
    <property type="match status" value="1"/>
</dbReference>
<dbReference type="Gene3D" id="3.90.660.20">
    <property type="entry name" value="Protoporphyrinogen oxidase, mitochondrial, domain 2"/>
    <property type="match status" value="1"/>
</dbReference>
<sequence>MSAAEAPRAHIVGAGLAGLSAAVALAKAGHAVQLSDAAAQAGGRCRSYHDPQLGVEIDNGNHLVLSGNRAVMAYLATIGAEDRLDGPDDARLDFQDVRSGESWSITPSAGPIPWWLLARKTRVPGTRLGEYLALARLLRAGPDATIGDTIRCSGPLWDRLLEPFLVAALNTPPREGSAALAGAVVRETLAKGGRHCRPRVATPTLAAAFVDPALAWLAGRGATVRLGRRLKALETDAGHVTALIFADGREPVAPGEPVVLAVPAWIAAALVPGLAVPDRHHAIVNAHFLMPPPPGARRIVGVIGGLAEWIFAFPDRLSVTISAADRLLETDRESLARAIWADVAAVHALPPDLPTWQIVREKRATFSATPAQEKRRGAAATSFANLFLAGDWTNTGLPATIEGAIRSGETAARLAGAAESGIA</sequence>
<evidence type="ECO:0000259" key="1">
    <source>
        <dbReference type="Pfam" id="PF01593"/>
    </source>
</evidence>
<dbReference type="Gene3D" id="1.10.3110.10">
    <property type="entry name" value="protoporphyrinogen ix oxidase, domain 3"/>
    <property type="match status" value="1"/>
</dbReference>
<evidence type="ECO:0000313" key="3">
    <source>
        <dbReference type="Proteomes" id="UP001056937"/>
    </source>
</evidence>
<dbReference type="EC" id="1.17.8.1" evidence="2"/>
<evidence type="ECO:0000313" key="2">
    <source>
        <dbReference type="EMBL" id="USI71667.1"/>
    </source>
</evidence>
<reference evidence="2" key="1">
    <citation type="journal article" date="2022" name="Toxins">
        <title>Genomic Analysis of Sphingopyxis sp. USTB-05 for Biodegrading Cyanobacterial Hepatotoxins.</title>
        <authorList>
            <person name="Liu C."/>
            <person name="Xu Q."/>
            <person name="Zhao Z."/>
            <person name="Zhang H."/>
            <person name="Liu X."/>
            <person name="Yin C."/>
            <person name="Liu Y."/>
            <person name="Yan H."/>
        </authorList>
    </citation>
    <scope>NUCLEOTIDE SEQUENCE</scope>
    <source>
        <strain evidence="2">NBD5</strain>
    </source>
</reference>
<keyword evidence="3" id="KW-1185">Reference proteome</keyword>
<dbReference type="SUPFAM" id="SSF51905">
    <property type="entry name" value="FAD/NAD(P)-binding domain"/>
    <property type="match status" value="1"/>
</dbReference>
<dbReference type="GO" id="GO:0016491">
    <property type="term" value="F:oxidoreductase activity"/>
    <property type="evidence" value="ECO:0007669"/>
    <property type="project" value="UniProtKB-KW"/>
</dbReference>
<organism evidence="2 3">
    <name type="scientific">Sphingomonas morindae</name>
    <dbReference type="NCBI Taxonomy" id="1541170"/>
    <lineage>
        <taxon>Bacteria</taxon>
        <taxon>Pseudomonadati</taxon>
        <taxon>Pseudomonadota</taxon>
        <taxon>Alphaproteobacteria</taxon>
        <taxon>Sphingomonadales</taxon>
        <taxon>Sphingomonadaceae</taxon>
        <taxon>Sphingomonas</taxon>
    </lineage>
</organism>
<proteinExistence type="predicted"/>
<dbReference type="InterPro" id="IPR050464">
    <property type="entry name" value="Zeta_carotene_desat/Oxidored"/>
</dbReference>
<dbReference type="Proteomes" id="UP001056937">
    <property type="component" value="Chromosome 1"/>
</dbReference>
<dbReference type="RefSeq" id="WP_252165480.1">
    <property type="nucleotide sequence ID" value="NZ_CP084930.1"/>
</dbReference>
<feature type="domain" description="Amine oxidase" evidence="1">
    <location>
        <begin position="16"/>
        <end position="413"/>
    </location>
</feature>
<accession>A0ABY4X442</accession>
<dbReference type="InterPro" id="IPR002937">
    <property type="entry name" value="Amino_oxidase"/>
</dbReference>
<dbReference type="Gene3D" id="3.50.50.60">
    <property type="entry name" value="FAD/NAD(P)-binding domain"/>
    <property type="match status" value="1"/>
</dbReference>
<protein>
    <submittedName>
        <fullName evidence="2">Hydroxysqualene dehydroxylase HpnE</fullName>
        <ecNumber evidence="2">1.17.8.1</ecNumber>
    </submittedName>
</protein>
<dbReference type="NCBIfam" id="TIGR03467">
    <property type="entry name" value="HpnE"/>
    <property type="match status" value="1"/>
</dbReference>
<dbReference type="PANTHER" id="PTHR42923">
    <property type="entry name" value="PROTOPORPHYRINOGEN OXIDASE"/>
    <property type="match status" value="1"/>
</dbReference>
<dbReference type="PANTHER" id="PTHR42923:SF47">
    <property type="entry name" value="BLR3003 PROTEIN"/>
    <property type="match status" value="1"/>
</dbReference>
<gene>
    <name evidence="2" type="primary">hpnE</name>
    <name evidence="2" type="ORF">LHA26_10015</name>
</gene>
<keyword evidence="2" id="KW-0560">Oxidoreductase</keyword>
<dbReference type="InterPro" id="IPR036188">
    <property type="entry name" value="FAD/NAD-bd_sf"/>
</dbReference>
<name>A0ABY4X442_9SPHN</name>